<dbReference type="OrthoDB" id="9006962at2"/>
<evidence type="ECO:0000313" key="2">
    <source>
        <dbReference type="Proteomes" id="UP000272778"/>
    </source>
</evidence>
<evidence type="ECO:0000313" key="1">
    <source>
        <dbReference type="EMBL" id="RQH09610.1"/>
    </source>
</evidence>
<accession>A0A3N6Q372</accession>
<dbReference type="AlphaFoldDB" id="A0A3N6Q372"/>
<dbReference type="EMBL" id="RQIS01000001">
    <property type="protein sequence ID" value="RQH09610.1"/>
    <property type="molecule type" value="Genomic_DNA"/>
</dbReference>
<keyword evidence="2" id="KW-1185">Reference proteome</keyword>
<dbReference type="Proteomes" id="UP000272778">
    <property type="component" value="Unassembled WGS sequence"/>
</dbReference>
<gene>
    <name evidence="1" type="ORF">D1Y85_00115</name>
</gene>
<reference evidence="1 2" key="1">
    <citation type="submission" date="2018-11" db="EMBL/GenBank/DDBJ databases">
        <title>Paraburkholderia sp. DHOA04, isolated from soil.</title>
        <authorList>
            <person name="Gao Z.-H."/>
            <person name="Qiu L.-H."/>
            <person name="Fu J.-C."/>
        </authorList>
    </citation>
    <scope>NUCLEOTIDE SEQUENCE [LARGE SCALE GENOMIC DNA]</scope>
    <source>
        <strain evidence="1 2">DHOA04</strain>
    </source>
</reference>
<comment type="caution">
    <text evidence="1">The sequence shown here is derived from an EMBL/GenBank/DDBJ whole genome shotgun (WGS) entry which is preliminary data.</text>
</comment>
<name>A0A3N6Q372_9BURK</name>
<sequence length="109" mass="12419">MKLIPSGRNGLELAYARGDASSHCLAVDFRVRRQVDDLCIALFDHWCERRELIPLVYLLHVWPFLPSTPHAVATLSAALRDLLVFHDETIDDRGRQLIDGIHTLEADEM</sequence>
<protein>
    <submittedName>
        <fullName evidence="1">Uncharacterized protein</fullName>
    </submittedName>
</protein>
<proteinExistence type="predicted"/>
<organism evidence="1 2">
    <name type="scientific">Paraburkholderia dinghuensis</name>
    <dbReference type="NCBI Taxonomy" id="2305225"/>
    <lineage>
        <taxon>Bacteria</taxon>
        <taxon>Pseudomonadati</taxon>
        <taxon>Pseudomonadota</taxon>
        <taxon>Betaproteobacteria</taxon>
        <taxon>Burkholderiales</taxon>
        <taxon>Burkholderiaceae</taxon>
        <taxon>Paraburkholderia</taxon>
    </lineage>
</organism>